<sequence length="65" mass="7314">MLNPEEILPQPEPTKPESLEESILEMLHLFDPTTALHELEALDELEHQPNPPDAEPGKIETPPQP</sequence>
<organism evidence="2 3">
    <name type="scientific">Hymenobacter daecheongensis DSM 21074</name>
    <dbReference type="NCBI Taxonomy" id="1121955"/>
    <lineage>
        <taxon>Bacteria</taxon>
        <taxon>Pseudomonadati</taxon>
        <taxon>Bacteroidota</taxon>
        <taxon>Cytophagia</taxon>
        <taxon>Cytophagales</taxon>
        <taxon>Hymenobacteraceae</taxon>
        <taxon>Hymenobacter</taxon>
    </lineage>
</organism>
<evidence type="ECO:0000256" key="1">
    <source>
        <dbReference type="SAM" id="MobiDB-lite"/>
    </source>
</evidence>
<name>A0A1M6JMQ3_9BACT</name>
<proteinExistence type="predicted"/>
<reference evidence="2 3" key="1">
    <citation type="submission" date="2016-11" db="EMBL/GenBank/DDBJ databases">
        <authorList>
            <person name="Jaros S."/>
            <person name="Januszkiewicz K."/>
            <person name="Wedrychowicz H."/>
        </authorList>
    </citation>
    <scope>NUCLEOTIDE SEQUENCE [LARGE SCALE GENOMIC DNA]</scope>
    <source>
        <strain evidence="2 3">DSM 21074</strain>
    </source>
</reference>
<dbReference type="RefSeq" id="WP_073111058.1">
    <property type="nucleotide sequence ID" value="NZ_FQYN01000007.1"/>
</dbReference>
<dbReference type="EMBL" id="FQYN01000007">
    <property type="protein sequence ID" value="SHJ47940.1"/>
    <property type="molecule type" value="Genomic_DNA"/>
</dbReference>
<feature type="region of interest" description="Disordered" evidence="1">
    <location>
        <begin position="40"/>
        <end position="65"/>
    </location>
</feature>
<protein>
    <submittedName>
        <fullName evidence="2">Uncharacterized protein</fullName>
    </submittedName>
</protein>
<evidence type="ECO:0000313" key="2">
    <source>
        <dbReference type="EMBL" id="SHJ47940.1"/>
    </source>
</evidence>
<keyword evidence="3" id="KW-1185">Reference proteome</keyword>
<dbReference type="AlphaFoldDB" id="A0A1M6JMQ3"/>
<accession>A0A1M6JMQ3</accession>
<gene>
    <name evidence="2" type="ORF">SAMN02745146_3194</name>
</gene>
<evidence type="ECO:0000313" key="3">
    <source>
        <dbReference type="Proteomes" id="UP000184418"/>
    </source>
</evidence>
<dbReference type="Proteomes" id="UP000184418">
    <property type="component" value="Unassembled WGS sequence"/>
</dbReference>